<keyword evidence="3" id="KW-0378">Hydrolase</keyword>
<dbReference type="Gene3D" id="3.90.1720.30">
    <property type="entry name" value="PPPDE domains"/>
    <property type="match status" value="1"/>
</dbReference>
<keyword evidence="2" id="KW-0645">Protease</keyword>
<accession>A0A914GRX8</accession>
<dbReference type="WBParaSite" id="Gr19_v10_g10618.t2">
    <property type="protein sequence ID" value="Gr19_v10_g10618.t2"/>
    <property type="gene ID" value="Gr19_v10_g10618"/>
</dbReference>
<dbReference type="InterPro" id="IPR042266">
    <property type="entry name" value="PPPDE_sf"/>
</dbReference>
<reference evidence="7" key="1">
    <citation type="submission" date="2022-11" db="UniProtKB">
        <authorList>
            <consortium name="WormBaseParasite"/>
        </authorList>
    </citation>
    <scope>IDENTIFICATION</scope>
</reference>
<keyword evidence="4" id="KW-0732">Signal</keyword>
<organism evidence="6 7">
    <name type="scientific">Globodera rostochiensis</name>
    <name type="common">Golden nematode worm</name>
    <name type="synonym">Heterodera rostochiensis</name>
    <dbReference type="NCBI Taxonomy" id="31243"/>
    <lineage>
        <taxon>Eukaryota</taxon>
        <taxon>Metazoa</taxon>
        <taxon>Ecdysozoa</taxon>
        <taxon>Nematoda</taxon>
        <taxon>Chromadorea</taxon>
        <taxon>Rhabditida</taxon>
        <taxon>Tylenchina</taxon>
        <taxon>Tylenchomorpha</taxon>
        <taxon>Tylenchoidea</taxon>
        <taxon>Heteroderidae</taxon>
        <taxon>Heteroderinae</taxon>
        <taxon>Globodera</taxon>
    </lineage>
</organism>
<proteinExistence type="inferred from homology"/>
<dbReference type="GO" id="GO:0006508">
    <property type="term" value="P:proteolysis"/>
    <property type="evidence" value="ECO:0007669"/>
    <property type="project" value="UniProtKB-KW"/>
</dbReference>
<evidence type="ECO:0000259" key="5">
    <source>
        <dbReference type="SMART" id="SM01179"/>
    </source>
</evidence>
<evidence type="ECO:0000256" key="3">
    <source>
        <dbReference type="ARBA" id="ARBA00022801"/>
    </source>
</evidence>
<feature type="signal peptide" evidence="4">
    <location>
        <begin position="1"/>
        <end position="21"/>
    </location>
</feature>
<protein>
    <submittedName>
        <fullName evidence="7">PPPDE domain-containing protein</fullName>
    </submittedName>
</protein>
<dbReference type="GO" id="GO:0008233">
    <property type="term" value="F:peptidase activity"/>
    <property type="evidence" value="ECO:0007669"/>
    <property type="project" value="UniProtKB-KW"/>
</dbReference>
<dbReference type="Proteomes" id="UP000887572">
    <property type="component" value="Unplaced"/>
</dbReference>
<dbReference type="InterPro" id="IPR008580">
    <property type="entry name" value="PPPDE_dom"/>
</dbReference>
<evidence type="ECO:0000256" key="4">
    <source>
        <dbReference type="SAM" id="SignalP"/>
    </source>
</evidence>
<feature type="chain" id="PRO_5037916201" evidence="4">
    <location>
        <begin position="22"/>
        <end position="433"/>
    </location>
</feature>
<name>A0A914GRX8_GLORO</name>
<evidence type="ECO:0000256" key="1">
    <source>
        <dbReference type="ARBA" id="ARBA00008140"/>
    </source>
</evidence>
<dbReference type="SMART" id="SM01179">
    <property type="entry name" value="DUF862"/>
    <property type="match status" value="1"/>
</dbReference>
<dbReference type="AlphaFoldDB" id="A0A914GRX8"/>
<keyword evidence="6" id="KW-1185">Reference proteome</keyword>
<sequence>MHQKNSLFLFISALFWPIFECEVEIELNLNQIGGFVAAVQQPFFRQIALNDQSPTGAHGEDKNWIKKLGDELDKIGQKFGVTLLIEEVNKRISNAGHLIAKKSNEFCENLNEKRCREKERETRARLTVRELTILARRIVKYKILKQFFWEGNSGGAVRAKFSIWWYRFRYRVASAVTFDDNVSGNQIRLGIVQYYYGVHDELMELVKKIDQNLSFFEEVLTNLDKDLFTISIKTDTVNDEQSEFDPVAELPQDKAAVLMAKPKRRKVPVYVLCERFPIRLNIGAFGQAVGIEHRGVKVYDIEFHFGSEDGTLISDKMRIRGDTDRGVTFTLLGWTRKSQWEVQKIYDQFNDVSVHNGQFKEGEFGLNKYDLCRNNCIHFVKAFVEMLLEAADDRILKGKKWPPDVLKQPYINNNSCRFIANCLLPQSTMEPDE</sequence>
<evidence type="ECO:0000313" key="6">
    <source>
        <dbReference type="Proteomes" id="UP000887572"/>
    </source>
</evidence>
<feature type="domain" description="PPPDE" evidence="5">
    <location>
        <begin position="276"/>
        <end position="425"/>
    </location>
</feature>
<evidence type="ECO:0000256" key="2">
    <source>
        <dbReference type="ARBA" id="ARBA00022670"/>
    </source>
</evidence>
<evidence type="ECO:0000313" key="7">
    <source>
        <dbReference type="WBParaSite" id="Gr19_v10_g10618.t2"/>
    </source>
</evidence>
<comment type="similarity">
    <text evidence="1">Belongs to the DeSI family.</text>
</comment>